<dbReference type="InterPro" id="IPR050564">
    <property type="entry name" value="F420-G6PD/mer"/>
</dbReference>
<name>A0A5N0TA47_9MICO</name>
<comment type="caution">
    <text evidence="2">The sequence shown here is derived from an EMBL/GenBank/DDBJ whole genome shotgun (WGS) entry which is preliminary data.</text>
</comment>
<dbReference type="InterPro" id="IPR011251">
    <property type="entry name" value="Luciferase-like_dom"/>
</dbReference>
<feature type="domain" description="Luciferase-like" evidence="1">
    <location>
        <begin position="18"/>
        <end position="100"/>
    </location>
</feature>
<dbReference type="InterPro" id="IPR036661">
    <property type="entry name" value="Luciferase-like_sf"/>
</dbReference>
<dbReference type="PANTHER" id="PTHR43244">
    <property type="match status" value="1"/>
</dbReference>
<dbReference type="GO" id="GO:0016705">
    <property type="term" value="F:oxidoreductase activity, acting on paired donors, with incorporation or reduction of molecular oxygen"/>
    <property type="evidence" value="ECO:0007669"/>
    <property type="project" value="InterPro"/>
</dbReference>
<dbReference type="Proteomes" id="UP000326838">
    <property type="component" value="Unassembled WGS sequence"/>
</dbReference>
<proteinExistence type="predicted"/>
<gene>
    <name evidence="2" type="ORF">F6B40_13855</name>
</gene>
<dbReference type="PANTHER" id="PTHR43244:SF2">
    <property type="entry name" value="CONSERVED HYPOTHETICAL ALANINE AND PROLINE-RICH PROTEIN"/>
    <property type="match status" value="1"/>
</dbReference>
<dbReference type="SUPFAM" id="SSF51679">
    <property type="entry name" value="Bacterial luciferase-like"/>
    <property type="match status" value="1"/>
</dbReference>
<dbReference type="EMBL" id="VYUY01000019">
    <property type="protein sequence ID" value="KAA9130706.1"/>
    <property type="molecule type" value="Genomic_DNA"/>
</dbReference>
<dbReference type="Gene3D" id="3.20.20.30">
    <property type="entry name" value="Luciferase-like domain"/>
    <property type="match status" value="2"/>
</dbReference>
<evidence type="ECO:0000313" key="3">
    <source>
        <dbReference type="Proteomes" id="UP000326838"/>
    </source>
</evidence>
<accession>A0A5N0TA47</accession>
<evidence type="ECO:0000313" key="2">
    <source>
        <dbReference type="EMBL" id="KAA9130706.1"/>
    </source>
</evidence>
<dbReference type="AlphaFoldDB" id="A0A5N0TA47"/>
<dbReference type="Pfam" id="PF00296">
    <property type="entry name" value="Bac_luciferase"/>
    <property type="match status" value="1"/>
</dbReference>
<dbReference type="RefSeq" id="WP_150895021.1">
    <property type="nucleotide sequence ID" value="NZ_VYUY01000019.1"/>
</dbReference>
<evidence type="ECO:0000259" key="1">
    <source>
        <dbReference type="Pfam" id="PF00296"/>
    </source>
</evidence>
<sequence>MTRTRTALSIGVAATLGPHLIAQIARVAEDAGFHSLWVNDTPDGDAIAALGAAARVTDRLRLATGVVPLDRRGPAEIIGALDRAGIPDERLVLGVGSGAARSGQLALVADGVGRLREARSAQIVVGALGPRMRRLAAREADGPLLSWLTPEAAAAQREEAIAEREETRTHLYVRTAFDVGARDRMLREADRYASYPNYAANFARLGFDARDTVLPAPGTQDVAERLGAYLAAVDEVVLRAIVAEDDFAEYEAFVTEAAAARDAGL</sequence>
<protein>
    <submittedName>
        <fullName evidence="2">LLM class flavin-dependent oxidoreductase</fullName>
    </submittedName>
</protein>
<keyword evidence="3" id="KW-1185">Reference proteome</keyword>
<organism evidence="2 3">
    <name type="scientific">Microbacterium caowuchunii</name>
    <dbReference type="NCBI Taxonomy" id="2614638"/>
    <lineage>
        <taxon>Bacteria</taxon>
        <taxon>Bacillati</taxon>
        <taxon>Actinomycetota</taxon>
        <taxon>Actinomycetes</taxon>
        <taxon>Micrococcales</taxon>
        <taxon>Microbacteriaceae</taxon>
        <taxon>Microbacterium</taxon>
    </lineage>
</organism>
<reference evidence="3" key="1">
    <citation type="submission" date="2019-09" db="EMBL/GenBank/DDBJ databases">
        <title>Mumia zhuanghuii sp. nov. isolated from the intestinal contents of plateau pika (Ochotona curzoniae) in the Qinghai-Tibet plateau of China.</title>
        <authorList>
            <person name="Tian Z."/>
        </authorList>
    </citation>
    <scope>NUCLEOTIDE SEQUENCE [LARGE SCALE GENOMIC DNA]</scope>
    <source>
        <strain evidence="3">L-033</strain>
    </source>
</reference>